<evidence type="ECO:0000313" key="1">
    <source>
        <dbReference type="EMBL" id="KAF0709080.1"/>
    </source>
</evidence>
<gene>
    <name evidence="1" type="ORF">AaE_012983</name>
</gene>
<evidence type="ECO:0008006" key="3">
    <source>
        <dbReference type="Google" id="ProtNLM"/>
    </source>
</evidence>
<accession>A0A6A4ZEP0</accession>
<dbReference type="VEuPathDB" id="FungiDB:H257_12857"/>
<reference evidence="1 2" key="1">
    <citation type="submission" date="2019-06" db="EMBL/GenBank/DDBJ databases">
        <title>Genomics analysis of Aphanomyces spp. identifies a new class of oomycete effector associated with host adaptation.</title>
        <authorList>
            <person name="Gaulin E."/>
        </authorList>
    </citation>
    <scope>NUCLEOTIDE SEQUENCE [LARGE SCALE GENOMIC DNA]</scope>
    <source>
        <strain evidence="1 2">E</strain>
    </source>
</reference>
<sequence>MFSTPSLKQHLILPKEYCQYIFGKESLEGSPNTWMCSVCKRQLKCNVASSGYTNLYSHLKLKYPGFARIYAEAVGPNSKSAPLNAWFDPKATNIFNWIEWLIMDEHEFTFVESQLTRKNSTLKPISVQTIKLYCFKLVKAATCVERYGWPAVQHCVRWLVQRFHAFARNVCLFLPNVCKGSGEAVMWLLAFAPMLDETSFDAATHYEFNLETLKWYGQSDASIESGSFV</sequence>
<evidence type="ECO:0000313" key="2">
    <source>
        <dbReference type="Proteomes" id="UP000469452"/>
    </source>
</evidence>
<dbReference type="PANTHER" id="PTHR40866">
    <property type="entry name" value="BED-TYPE DOMAIN-CONTAINING PROTEIN"/>
    <property type="match status" value="1"/>
</dbReference>
<organism evidence="1 2">
    <name type="scientific">Aphanomyces astaci</name>
    <name type="common">Crayfish plague agent</name>
    <dbReference type="NCBI Taxonomy" id="112090"/>
    <lineage>
        <taxon>Eukaryota</taxon>
        <taxon>Sar</taxon>
        <taxon>Stramenopiles</taxon>
        <taxon>Oomycota</taxon>
        <taxon>Saprolegniomycetes</taxon>
        <taxon>Saprolegniales</taxon>
        <taxon>Verrucalvaceae</taxon>
        <taxon>Aphanomyces</taxon>
    </lineage>
</organism>
<dbReference type="Proteomes" id="UP000469452">
    <property type="component" value="Unassembled WGS sequence"/>
</dbReference>
<dbReference type="AlphaFoldDB" id="A0A6A4ZEP0"/>
<dbReference type="PANTHER" id="PTHR40866:SF1">
    <property type="entry name" value="BED-TYPE DOMAIN-CONTAINING PROTEIN"/>
    <property type="match status" value="1"/>
</dbReference>
<protein>
    <recommendedName>
        <fullName evidence="3">BED-type domain-containing protein</fullName>
    </recommendedName>
</protein>
<comment type="caution">
    <text evidence="1">The sequence shown here is derived from an EMBL/GenBank/DDBJ whole genome shotgun (WGS) entry which is preliminary data.</text>
</comment>
<proteinExistence type="predicted"/>
<dbReference type="EMBL" id="VJMI01018876">
    <property type="protein sequence ID" value="KAF0709080.1"/>
    <property type="molecule type" value="Genomic_DNA"/>
</dbReference>
<name>A0A6A4ZEP0_APHAT</name>